<dbReference type="EMBL" id="PCWA01000004">
    <property type="protein sequence ID" value="PIQ90022.1"/>
    <property type="molecule type" value="Genomic_DNA"/>
</dbReference>
<dbReference type="AlphaFoldDB" id="A0A2H0M070"/>
<evidence type="ECO:0000313" key="3">
    <source>
        <dbReference type="Proteomes" id="UP000229641"/>
    </source>
</evidence>
<name>A0A2H0M070_9BACT</name>
<sequence length="178" mass="20659">MLNISSGHCEKRFKYGSNRDIRFIFERIGFSCKMNELEAAVGLGNMELYPAILKKRRQNLTYMIERFKEFKGRLYTIEEGPNEQIGPHAFPIILEEGAGFGRDKLVYFLEKRGIETRSLFLSMPTQCPGFEYLGYKHGEFPEAEYIGDNGFHIGIHQGLGEEELDYTIRAIRDFLKQK</sequence>
<dbReference type="InterPro" id="IPR015424">
    <property type="entry name" value="PyrdxlP-dep_Trfase"/>
</dbReference>
<dbReference type="GO" id="GO:0030170">
    <property type="term" value="F:pyridoxal phosphate binding"/>
    <property type="evidence" value="ECO:0007669"/>
    <property type="project" value="TreeGrafter"/>
</dbReference>
<comment type="similarity">
    <text evidence="1">Belongs to the DegT/DnrJ/EryC1 family.</text>
</comment>
<dbReference type="PANTHER" id="PTHR30244:SF34">
    <property type="entry name" value="DTDP-4-AMINO-4,6-DIDEOXYGALACTOSE TRANSAMINASE"/>
    <property type="match status" value="1"/>
</dbReference>
<accession>A0A2H0M070</accession>
<evidence type="ECO:0000313" key="2">
    <source>
        <dbReference type="EMBL" id="PIQ90022.1"/>
    </source>
</evidence>
<dbReference type="GO" id="GO:0008483">
    <property type="term" value="F:transaminase activity"/>
    <property type="evidence" value="ECO:0007669"/>
    <property type="project" value="TreeGrafter"/>
</dbReference>
<evidence type="ECO:0008006" key="4">
    <source>
        <dbReference type="Google" id="ProtNLM"/>
    </source>
</evidence>
<comment type="caution">
    <text evidence="2">The sequence shown here is derived from an EMBL/GenBank/DDBJ whole genome shotgun (WGS) entry which is preliminary data.</text>
</comment>
<dbReference type="InterPro" id="IPR000653">
    <property type="entry name" value="DegT/StrS_aminotransferase"/>
</dbReference>
<dbReference type="Pfam" id="PF01041">
    <property type="entry name" value="DegT_DnrJ_EryC1"/>
    <property type="match status" value="1"/>
</dbReference>
<reference evidence="2 3" key="1">
    <citation type="submission" date="2017-09" db="EMBL/GenBank/DDBJ databases">
        <title>Depth-based differentiation of microbial function through sediment-hosted aquifers and enrichment of novel symbionts in the deep terrestrial subsurface.</title>
        <authorList>
            <person name="Probst A.J."/>
            <person name="Ladd B."/>
            <person name="Jarett J.K."/>
            <person name="Geller-Mcgrath D.E."/>
            <person name="Sieber C.M."/>
            <person name="Emerson J.B."/>
            <person name="Anantharaman K."/>
            <person name="Thomas B.C."/>
            <person name="Malmstrom R."/>
            <person name="Stieglmeier M."/>
            <person name="Klingl A."/>
            <person name="Woyke T."/>
            <person name="Ryan C.M."/>
            <person name="Banfield J.F."/>
        </authorList>
    </citation>
    <scope>NUCLEOTIDE SEQUENCE [LARGE SCALE GENOMIC DNA]</scope>
    <source>
        <strain evidence="2">CG11_big_fil_rev_8_21_14_0_20_42_13</strain>
    </source>
</reference>
<organism evidence="2 3">
    <name type="scientific">Candidatus Ghiorseimicrobium undicola</name>
    <dbReference type="NCBI Taxonomy" id="1974746"/>
    <lineage>
        <taxon>Bacteria</taxon>
        <taxon>Pseudomonadati</taxon>
        <taxon>Candidatus Omnitrophota</taxon>
        <taxon>Candidatus Ghiorseimicrobium</taxon>
    </lineage>
</organism>
<proteinExistence type="inferred from homology"/>
<protein>
    <recommendedName>
        <fullName evidence="4">DegT/DnrJ/EryC1/StrS aminotransferase</fullName>
    </recommendedName>
</protein>
<dbReference type="Proteomes" id="UP000229641">
    <property type="component" value="Unassembled WGS sequence"/>
</dbReference>
<dbReference type="Gene3D" id="3.90.1150.10">
    <property type="entry name" value="Aspartate Aminotransferase, domain 1"/>
    <property type="match status" value="1"/>
</dbReference>
<dbReference type="SUPFAM" id="SSF53383">
    <property type="entry name" value="PLP-dependent transferases"/>
    <property type="match status" value="1"/>
</dbReference>
<evidence type="ECO:0000256" key="1">
    <source>
        <dbReference type="ARBA" id="ARBA00037999"/>
    </source>
</evidence>
<dbReference type="InterPro" id="IPR015422">
    <property type="entry name" value="PyrdxlP-dep_Trfase_small"/>
</dbReference>
<dbReference type="PANTHER" id="PTHR30244">
    <property type="entry name" value="TRANSAMINASE"/>
    <property type="match status" value="1"/>
</dbReference>
<gene>
    <name evidence="2" type="ORF">COV72_00060</name>
</gene>
<dbReference type="GO" id="GO:0000271">
    <property type="term" value="P:polysaccharide biosynthetic process"/>
    <property type="evidence" value="ECO:0007669"/>
    <property type="project" value="TreeGrafter"/>
</dbReference>